<evidence type="ECO:0000313" key="14">
    <source>
        <dbReference type="Proteomes" id="UP000617145"/>
    </source>
</evidence>
<dbReference type="Pfam" id="PF08544">
    <property type="entry name" value="GHMP_kinases_C"/>
    <property type="match status" value="1"/>
</dbReference>
<dbReference type="SUPFAM" id="SSF55060">
    <property type="entry name" value="GHMP Kinase, C-terminal domain"/>
    <property type="match status" value="1"/>
</dbReference>
<dbReference type="InterPro" id="IPR013750">
    <property type="entry name" value="GHMP_kinase_C_dom"/>
</dbReference>
<dbReference type="HAMAP" id="MF_00061">
    <property type="entry name" value="IspE"/>
    <property type="match status" value="1"/>
</dbReference>
<dbReference type="InterPro" id="IPR036554">
    <property type="entry name" value="GHMP_kinase_C_sf"/>
</dbReference>
<evidence type="ECO:0000256" key="9">
    <source>
        <dbReference type="ARBA" id="ARBA00032554"/>
    </source>
</evidence>
<evidence type="ECO:0000256" key="3">
    <source>
        <dbReference type="ARBA" id="ARBA00017473"/>
    </source>
</evidence>
<evidence type="ECO:0000256" key="8">
    <source>
        <dbReference type="ARBA" id="ARBA00023229"/>
    </source>
</evidence>
<evidence type="ECO:0000256" key="10">
    <source>
        <dbReference type="HAMAP-Rule" id="MF_00061"/>
    </source>
</evidence>
<dbReference type="PIRSF" id="PIRSF010376">
    <property type="entry name" value="IspE"/>
    <property type="match status" value="1"/>
</dbReference>
<comment type="catalytic activity">
    <reaction evidence="10">
        <text>4-CDP-2-C-methyl-D-erythritol + ATP = 4-CDP-2-C-methyl-D-erythritol 2-phosphate + ADP + H(+)</text>
        <dbReference type="Rhea" id="RHEA:18437"/>
        <dbReference type="ChEBI" id="CHEBI:15378"/>
        <dbReference type="ChEBI" id="CHEBI:30616"/>
        <dbReference type="ChEBI" id="CHEBI:57823"/>
        <dbReference type="ChEBI" id="CHEBI:57919"/>
        <dbReference type="ChEBI" id="CHEBI:456216"/>
        <dbReference type="EC" id="2.7.1.148"/>
    </reaction>
</comment>
<feature type="domain" description="GHMP kinase N-terminal" evidence="11">
    <location>
        <begin position="66"/>
        <end position="143"/>
    </location>
</feature>
<dbReference type="InterPro" id="IPR004424">
    <property type="entry name" value="IspE"/>
</dbReference>
<dbReference type="Pfam" id="PF00288">
    <property type="entry name" value="GHMP_kinases_N"/>
    <property type="match status" value="1"/>
</dbReference>
<evidence type="ECO:0000259" key="12">
    <source>
        <dbReference type="Pfam" id="PF08544"/>
    </source>
</evidence>
<dbReference type="Gene3D" id="3.30.70.890">
    <property type="entry name" value="GHMP kinase, C-terminal domain"/>
    <property type="match status" value="1"/>
</dbReference>
<protein>
    <recommendedName>
        <fullName evidence="3 10">4-diphosphocytidyl-2-C-methyl-D-erythritol kinase</fullName>
        <shortName evidence="10">CMK</shortName>
        <ecNumber evidence="2 10">2.7.1.148</ecNumber>
    </recommendedName>
    <alternativeName>
        <fullName evidence="9 10">4-(cytidine-5'-diphospho)-2-C-methyl-D-erythritol kinase</fullName>
    </alternativeName>
</protein>
<dbReference type="GO" id="GO:0019288">
    <property type="term" value="P:isopentenyl diphosphate biosynthetic process, methylerythritol 4-phosphate pathway"/>
    <property type="evidence" value="ECO:0007669"/>
    <property type="project" value="UniProtKB-UniRule"/>
</dbReference>
<reference evidence="13" key="1">
    <citation type="journal article" date="2014" name="Int. J. Syst. Evol. Microbiol.">
        <title>Complete genome sequence of Corynebacterium casei LMG S-19264T (=DSM 44701T), isolated from a smear-ripened cheese.</title>
        <authorList>
            <consortium name="US DOE Joint Genome Institute (JGI-PGF)"/>
            <person name="Walter F."/>
            <person name="Albersmeier A."/>
            <person name="Kalinowski J."/>
            <person name="Ruckert C."/>
        </authorList>
    </citation>
    <scope>NUCLEOTIDE SEQUENCE</scope>
    <source>
        <strain evidence="13">CGMCC 1.15762</strain>
    </source>
</reference>
<dbReference type="GO" id="GO:0016114">
    <property type="term" value="P:terpenoid biosynthetic process"/>
    <property type="evidence" value="ECO:0007669"/>
    <property type="project" value="UniProtKB-UniRule"/>
</dbReference>
<evidence type="ECO:0000256" key="4">
    <source>
        <dbReference type="ARBA" id="ARBA00022679"/>
    </source>
</evidence>
<keyword evidence="14" id="KW-1185">Reference proteome</keyword>
<dbReference type="GO" id="GO:0005524">
    <property type="term" value="F:ATP binding"/>
    <property type="evidence" value="ECO:0007669"/>
    <property type="project" value="UniProtKB-UniRule"/>
</dbReference>
<gene>
    <name evidence="10 13" type="primary">ispE</name>
    <name evidence="13" type="ORF">GCM10011415_17970</name>
</gene>
<dbReference type="InterPro" id="IPR014721">
    <property type="entry name" value="Ribsml_uS5_D2-typ_fold_subgr"/>
</dbReference>
<comment type="similarity">
    <text evidence="1 10">Belongs to the GHMP kinase family. IspE subfamily.</text>
</comment>
<dbReference type="EC" id="2.7.1.148" evidence="2 10"/>
<dbReference type="GO" id="GO:0050515">
    <property type="term" value="F:4-(cytidine 5'-diphospho)-2-C-methyl-D-erythritol kinase activity"/>
    <property type="evidence" value="ECO:0007669"/>
    <property type="project" value="UniProtKB-UniRule"/>
</dbReference>
<keyword evidence="8 10" id="KW-0414">Isoprene biosynthesis</keyword>
<dbReference type="PANTHER" id="PTHR43527">
    <property type="entry name" value="4-DIPHOSPHOCYTIDYL-2-C-METHYL-D-ERYTHRITOL KINASE, CHLOROPLASTIC"/>
    <property type="match status" value="1"/>
</dbReference>
<organism evidence="13 14">
    <name type="scientific">Salipiger pallidus</name>
    <dbReference type="NCBI Taxonomy" id="1775170"/>
    <lineage>
        <taxon>Bacteria</taxon>
        <taxon>Pseudomonadati</taxon>
        <taxon>Pseudomonadota</taxon>
        <taxon>Alphaproteobacteria</taxon>
        <taxon>Rhodobacterales</taxon>
        <taxon>Roseobacteraceae</taxon>
        <taxon>Salipiger</taxon>
    </lineage>
</organism>
<evidence type="ECO:0000256" key="7">
    <source>
        <dbReference type="ARBA" id="ARBA00022840"/>
    </source>
</evidence>
<proteinExistence type="inferred from homology"/>
<dbReference type="Proteomes" id="UP000617145">
    <property type="component" value="Unassembled WGS sequence"/>
</dbReference>
<feature type="active site" evidence="10">
    <location>
        <position position="138"/>
    </location>
</feature>
<feature type="active site" evidence="10">
    <location>
        <position position="9"/>
    </location>
</feature>
<keyword evidence="5 10" id="KW-0547">Nucleotide-binding</keyword>
<accession>A0A8J2ZJ55</accession>
<dbReference type="NCBIfam" id="NF011202">
    <property type="entry name" value="PRK14608.1"/>
    <property type="match status" value="1"/>
</dbReference>
<dbReference type="NCBIfam" id="TIGR00154">
    <property type="entry name" value="ispE"/>
    <property type="match status" value="1"/>
</dbReference>
<dbReference type="RefSeq" id="WP_188789887.1">
    <property type="nucleotide sequence ID" value="NZ_BMJV01000003.1"/>
</dbReference>
<evidence type="ECO:0000259" key="11">
    <source>
        <dbReference type="Pfam" id="PF00288"/>
    </source>
</evidence>
<sequence length="300" mass="31311">MTEIFAPAKINLALHVIGRRNDGYHLLDTLVTFAPVGDRLTIKPSPDLSLKVTGPEADGLPTDLSNLALRAASLMADGQGAEIVLEKSLPTASGIGGGSADAAAALRGMLALAGENPATIADTLLREHGATVLSLGADVPMCVPSRPLRARGIGERLVPASLPQVQAVLVNPRLQVSTPDVYRAMERRDNAPLPARLPMLTGSAALIDFLGHTRNDLEPAACKVQPAIRDVLDEIAAQKGCGLSRMSGSGATCFGLFARDADAFAAAEALQQAHPDWWIRTGRLGDCSAMAQPRAAVPAQ</sequence>
<evidence type="ECO:0000256" key="6">
    <source>
        <dbReference type="ARBA" id="ARBA00022777"/>
    </source>
</evidence>
<dbReference type="SUPFAM" id="SSF54211">
    <property type="entry name" value="Ribosomal protein S5 domain 2-like"/>
    <property type="match status" value="1"/>
</dbReference>
<evidence type="ECO:0000256" key="5">
    <source>
        <dbReference type="ARBA" id="ARBA00022741"/>
    </source>
</evidence>
<feature type="binding site" evidence="10">
    <location>
        <begin position="90"/>
        <end position="100"/>
    </location>
    <ligand>
        <name>ATP</name>
        <dbReference type="ChEBI" id="CHEBI:30616"/>
    </ligand>
</feature>
<dbReference type="EMBL" id="BMJV01000003">
    <property type="protein sequence ID" value="GGG70699.1"/>
    <property type="molecule type" value="Genomic_DNA"/>
</dbReference>
<dbReference type="InterPro" id="IPR020568">
    <property type="entry name" value="Ribosomal_Su5_D2-typ_SF"/>
</dbReference>
<evidence type="ECO:0000313" key="13">
    <source>
        <dbReference type="EMBL" id="GGG70699.1"/>
    </source>
</evidence>
<reference evidence="13" key="2">
    <citation type="submission" date="2020-09" db="EMBL/GenBank/DDBJ databases">
        <authorList>
            <person name="Sun Q."/>
            <person name="Zhou Y."/>
        </authorList>
    </citation>
    <scope>NUCLEOTIDE SEQUENCE</scope>
    <source>
        <strain evidence="13">CGMCC 1.15762</strain>
    </source>
</reference>
<dbReference type="Gene3D" id="3.30.230.10">
    <property type="match status" value="1"/>
</dbReference>
<name>A0A8J2ZJ55_9RHOB</name>
<evidence type="ECO:0000256" key="2">
    <source>
        <dbReference type="ARBA" id="ARBA00012052"/>
    </source>
</evidence>
<comment type="function">
    <text evidence="10">Catalyzes the phosphorylation of the position 2 hydroxy group of 4-diphosphocytidyl-2C-methyl-D-erythritol.</text>
</comment>
<dbReference type="InterPro" id="IPR006204">
    <property type="entry name" value="GHMP_kinase_N_dom"/>
</dbReference>
<dbReference type="AlphaFoldDB" id="A0A8J2ZJ55"/>
<keyword evidence="6 10" id="KW-0418">Kinase</keyword>
<keyword evidence="4 10" id="KW-0808">Transferase</keyword>
<comment type="caution">
    <text evidence="13">The sequence shown here is derived from an EMBL/GenBank/DDBJ whole genome shotgun (WGS) entry which is preliminary data.</text>
</comment>
<evidence type="ECO:0000256" key="1">
    <source>
        <dbReference type="ARBA" id="ARBA00009684"/>
    </source>
</evidence>
<dbReference type="UniPathway" id="UPA00056">
    <property type="reaction ID" value="UER00094"/>
</dbReference>
<feature type="domain" description="GHMP kinase C-terminal" evidence="12">
    <location>
        <begin position="214"/>
        <end position="274"/>
    </location>
</feature>
<keyword evidence="7 10" id="KW-0067">ATP-binding</keyword>
<dbReference type="PANTHER" id="PTHR43527:SF2">
    <property type="entry name" value="4-DIPHOSPHOCYTIDYL-2-C-METHYL-D-ERYTHRITOL KINASE, CHLOROPLASTIC"/>
    <property type="match status" value="1"/>
</dbReference>
<comment type="pathway">
    <text evidence="10">Isoprenoid biosynthesis; isopentenyl diphosphate biosynthesis via DXP pathway; isopentenyl diphosphate from 1-deoxy-D-xylulose 5-phosphate: step 3/6.</text>
</comment>